<evidence type="ECO:0000313" key="12">
    <source>
        <dbReference type="EMBL" id="WFD47834.1"/>
    </source>
</evidence>
<feature type="transmembrane region" description="Helical" evidence="10">
    <location>
        <begin position="356"/>
        <end position="374"/>
    </location>
</feature>
<evidence type="ECO:0000256" key="2">
    <source>
        <dbReference type="ARBA" id="ARBA00006065"/>
    </source>
</evidence>
<evidence type="ECO:0000256" key="7">
    <source>
        <dbReference type="ARBA" id="ARBA00022989"/>
    </source>
</evidence>
<keyword evidence="6 10" id="KW-0256">Endoplasmic reticulum</keyword>
<feature type="transmembrane region" description="Helical" evidence="10">
    <location>
        <begin position="297"/>
        <end position="316"/>
    </location>
</feature>
<evidence type="ECO:0000256" key="5">
    <source>
        <dbReference type="ARBA" id="ARBA00022692"/>
    </source>
</evidence>
<evidence type="ECO:0000256" key="4">
    <source>
        <dbReference type="ARBA" id="ARBA00022679"/>
    </source>
</evidence>
<keyword evidence="7 10" id="KW-1133">Transmembrane helix</keyword>
<dbReference type="PANTHER" id="PTHR22760">
    <property type="entry name" value="GLYCOSYLTRANSFERASE"/>
    <property type="match status" value="1"/>
</dbReference>
<evidence type="ECO:0000256" key="10">
    <source>
        <dbReference type="RuleBase" id="RU363075"/>
    </source>
</evidence>
<comment type="caution">
    <text evidence="10">Lacks conserved residue(s) required for the propagation of feature annotation.</text>
</comment>
<evidence type="ECO:0000313" key="13">
    <source>
        <dbReference type="Proteomes" id="UP000818624"/>
    </source>
</evidence>
<feature type="signal peptide" evidence="11">
    <location>
        <begin position="1"/>
        <end position="19"/>
    </location>
</feature>
<protein>
    <recommendedName>
        <fullName evidence="10">Mannosyltransferase</fullName>
        <ecNumber evidence="10">2.4.1.-</ecNumber>
    </recommendedName>
</protein>
<evidence type="ECO:0000256" key="6">
    <source>
        <dbReference type="ARBA" id="ARBA00022824"/>
    </source>
</evidence>
<reference evidence="12 13" key="1">
    <citation type="journal article" date="2020" name="Elife">
        <title>Loss of centromere function drives karyotype evolution in closely related Malassezia species.</title>
        <authorList>
            <person name="Sankaranarayanan S.R."/>
            <person name="Ianiri G."/>
            <person name="Coelho M.A."/>
            <person name="Reza M.H."/>
            <person name="Thimmappa B.C."/>
            <person name="Ganguly P."/>
            <person name="Vadnala R.N."/>
            <person name="Sun S."/>
            <person name="Siddharthan R."/>
            <person name="Tellgren-Roth C."/>
            <person name="Dawson T.L."/>
            <person name="Heitman J."/>
            <person name="Sanyal K."/>
        </authorList>
    </citation>
    <scope>NUCLEOTIDE SEQUENCE [LARGE SCALE GENOMIC DNA]</scope>
    <source>
        <strain evidence="12">CBS14141</strain>
    </source>
</reference>
<dbReference type="InterPro" id="IPR005599">
    <property type="entry name" value="GPI_mannosylTrfase"/>
</dbReference>
<keyword evidence="11" id="KW-0732">Signal</keyword>
<keyword evidence="13" id="KW-1185">Reference proteome</keyword>
<dbReference type="Proteomes" id="UP000818624">
    <property type="component" value="Chromosome 2"/>
</dbReference>
<accession>A0ABY8EQM7</accession>
<comment type="similarity">
    <text evidence="2">Belongs to the glycosyltransferase 22 family. PIGB subfamily.</text>
</comment>
<keyword evidence="4" id="KW-0808">Transferase</keyword>
<organism evidence="12 13">
    <name type="scientific">Malassezia furfur</name>
    <name type="common">Pityriasis versicolor infection agent</name>
    <name type="synonym">Pityrosporum furfur</name>
    <dbReference type="NCBI Taxonomy" id="55194"/>
    <lineage>
        <taxon>Eukaryota</taxon>
        <taxon>Fungi</taxon>
        <taxon>Dikarya</taxon>
        <taxon>Basidiomycota</taxon>
        <taxon>Ustilaginomycotina</taxon>
        <taxon>Malasseziomycetes</taxon>
        <taxon>Malasseziales</taxon>
        <taxon>Malasseziaceae</taxon>
        <taxon>Malassezia</taxon>
    </lineage>
</organism>
<keyword evidence="3 10" id="KW-0328">Glycosyltransferase</keyword>
<keyword evidence="5 10" id="KW-0812">Transmembrane</keyword>
<feature type="chain" id="PRO_5046683709" description="Mannosyltransferase" evidence="11">
    <location>
        <begin position="20"/>
        <end position="659"/>
    </location>
</feature>
<feature type="transmembrane region" description="Helical" evidence="10">
    <location>
        <begin position="213"/>
        <end position="231"/>
    </location>
</feature>
<dbReference type="EMBL" id="CP046235">
    <property type="protein sequence ID" value="WFD47834.1"/>
    <property type="molecule type" value="Genomic_DNA"/>
</dbReference>
<comment type="subcellular location">
    <subcellularLocation>
        <location evidence="1 10">Endoplasmic reticulum membrane</location>
        <topology evidence="1 10">Multi-pass membrane protein</topology>
    </subcellularLocation>
</comment>
<dbReference type="Pfam" id="PF03901">
    <property type="entry name" value="Glyco_transf_22"/>
    <property type="match status" value="1"/>
</dbReference>
<dbReference type="EC" id="2.4.1.-" evidence="10"/>
<feature type="transmembrane region" description="Helical" evidence="10">
    <location>
        <begin position="169"/>
        <end position="193"/>
    </location>
</feature>
<evidence type="ECO:0000256" key="9">
    <source>
        <dbReference type="ARBA" id="ARBA00024708"/>
    </source>
</evidence>
<evidence type="ECO:0000256" key="8">
    <source>
        <dbReference type="ARBA" id="ARBA00023136"/>
    </source>
</evidence>
<evidence type="ECO:0000256" key="11">
    <source>
        <dbReference type="SAM" id="SignalP"/>
    </source>
</evidence>
<gene>
    <name evidence="12" type="primary">GPI10</name>
    <name evidence="12" type="ORF">GLX27_002497</name>
</gene>
<evidence type="ECO:0000256" key="3">
    <source>
        <dbReference type="ARBA" id="ARBA00022676"/>
    </source>
</evidence>
<dbReference type="PANTHER" id="PTHR22760:SF4">
    <property type="entry name" value="GPI MANNOSYLTRANSFERASE 3"/>
    <property type="match status" value="1"/>
</dbReference>
<keyword evidence="8 10" id="KW-0472">Membrane</keyword>
<evidence type="ECO:0000256" key="1">
    <source>
        <dbReference type="ARBA" id="ARBA00004477"/>
    </source>
</evidence>
<sequence>MGMLVSVACAVARALTAWGASRTFFQPDEYWQTLEIAHRIVFGYGYQTWEWIGVAPIRSAVHPLLFVPLYAALRWTGADTHGPWMVTLPAMQQTALATLGDAFFYALACRVAGLGTARVWAVLHTLSLYWTYTCARPLSNSTEAALLSIALYYWPLTARDVAHGSTASLILALFAAFAGILVRPTGLLVWAFLGAKALYDGAHTGGPRSIARLVSVAAVTGTAMGALGYAADTWYFQRPVFTFVHFFVENVMRSLSVFYGAHPWHWYLTQGLPGVLTVSLPWALRGWQKVLGLPHDSALWTLGALAVWTVGVFSLLSHKEARFLQPLVPLLHLFAACSLRPRGTTWRAAWTALPKVLRYALLAQVPILIYVLGFHAKGQIRVMQYVHDVATPRTTFGFLMPCHSTPWQSHMHARVLETTELDSGLVSGDVGRAWFLACPRHGTQILRRTGTSPTFSCTTQYATYATASPHAWTPRFRRCGPCISARPAAQTPPMWWPSTPPVTWAGGTLGHRTWSCTTPFCIRAHHKRSGIFWPSAGTKKWYVSGTRYGIQSRNAKGTLWYCGISMNGKRSWLIIQKRHKRRYHPWRDAISSTAAASNSSSPMSRVKLSSDSGLSWVSWETAGTVTGSLCTRANRGLGSGDVREVGASRDCAVEWPGSA</sequence>
<comment type="function">
    <text evidence="9">Mannosyltransferase involved in glycosylphosphatidylinositol-anchor biosynthesis. Transfers the third mannose to Man2-GlcN-acyl-PI during GPI precursor assembly.</text>
</comment>
<proteinExistence type="inferred from homology"/>
<name>A0ABY8EQM7_MALFU</name>